<dbReference type="GO" id="GO:0004803">
    <property type="term" value="F:transposase activity"/>
    <property type="evidence" value="ECO:0007669"/>
    <property type="project" value="TreeGrafter"/>
</dbReference>
<reference evidence="1" key="1">
    <citation type="submission" date="2013-08" db="EMBL/GenBank/DDBJ databases">
        <authorList>
            <person name="Mendez C."/>
            <person name="Richter M."/>
            <person name="Ferrer M."/>
            <person name="Sanchez J."/>
        </authorList>
    </citation>
    <scope>NUCLEOTIDE SEQUENCE</scope>
</reference>
<dbReference type="EMBL" id="AUZX01010531">
    <property type="protein sequence ID" value="EQD47355.1"/>
    <property type="molecule type" value="Genomic_DNA"/>
</dbReference>
<gene>
    <name evidence="1" type="ORF">B1A_14349</name>
</gene>
<sequence length="133" mass="14361">GGIGGDTVSPETIYQGVYAHGTRGLAQGLGCHLHRKHSRRRRRCRAGEPPKKTGPLGTFNLIHLRPEVASTRTEVGHFEGDLIIGARGKSAIVTLIDRASRLNLLGDLPGGYGAENVLACCIELFERVPVELR</sequence>
<dbReference type="AlphaFoldDB" id="T1AZ16"/>
<dbReference type="PANTHER" id="PTHR10948:SF23">
    <property type="entry name" value="TRANSPOSASE INSI FOR INSERTION SEQUENCE ELEMENT IS30A-RELATED"/>
    <property type="match status" value="1"/>
</dbReference>
<protein>
    <submittedName>
        <fullName evidence="1">Integrase, catalytic region</fullName>
    </submittedName>
</protein>
<dbReference type="InterPro" id="IPR051917">
    <property type="entry name" value="Transposase-Integrase"/>
</dbReference>
<evidence type="ECO:0000313" key="1">
    <source>
        <dbReference type="EMBL" id="EQD47355.1"/>
    </source>
</evidence>
<proteinExistence type="predicted"/>
<reference evidence="1" key="2">
    <citation type="journal article" date="2014" name="ISME J.">
        <title>Microbial stratification in low pH oxic and suboxic macroscopic growths along an acid mine drainage.</title>
        <authorList>
            <person name="Mendez-Garcia C."/>
            <person name="Mesa V."/>
            <person name="Sprenger R.R."/>
            <person name="Richter M."/>
            <person name="Diez M.S."/>
            <person name="Solano J."/>
            <person name="Bargiela R."/>
            <person name="Golyshina O.V."/>
            <person name="Manteca A."/>
            <person name="Ramos J.L."/>
            <person name="Gallego J.R."/>
            <person name="Llorente I."/>
            <person name="Martins Dos Santos V.A."/>
            <person name="Jensen O.N."/>
            <person name="Pelaez A.I."/>
            <person name="Sanchez J."/>
            <person name="Ferrer M."/>
        </authorList>
    </citation>
    <scope>NUCLEOTIDE SEQUENCE</scope>
</reference>
<dbReference type="GO" id="GO:0005829">
    <property type="term" value="C:cytosol"/>
    <property type="evidence" value="ECO:0007669"/>
    <property type="project" value="TreeGrafter"/>
</dbReference>
<accession>T1AZ16</accession>
<feature type="non-terminal residue" evidence="1">
    <location>
        <position position="1"/>
    </location>
</feature>
<comment type="caution">
    <text evidence="1">The sequence shown here is derived from an EMBL/GenBank/DDBJ whole genome shotgun (WGS) entry which is preliminary data.</text>
</comment>
<name>T1AZ16_9ZZZZ</name>
<organism evidence="1">
    <name type="scientific">mine drainage metagenome</name>
    <dbReference type="NCBI Taxonomy" id="410659"/>
    <lineage>
        <taxon>unclassified sequences</taxon>
        <taxon>metagenomes</taxon>
        <taxon>ecological metagenomes</taxon>
    </lineage>
</organism>
<dbReference type="PANTHER" id="PTHR10948">
    <property type="entry name" value="TRANSPOSASE"/>
    <property type="match status" value="1"/>
</dbReference>
<dbReference type="GO" id="GO:0032196">
    <property type="term" value="P:transposition"/>
    <property type="evidence" value="ECO:0007669"/>
    <property type="project" value="TreeGrafter"/>
</dbReference>